<feature type="compositionally biased region" description="Pro residues" evidence="13">
    <location>
        <begin position="31"/>
        <end position="47"/>
    </location>
</feature>
<protein>
    <recommendedName>
        <fullName evidence="12">Methionine synthase reductase</fullName>
        <ecNumber evidence="11">1.16.1.8</ecNumber>
    </recommendedName>
</protein>
<dbReference type="PROSITE" id="PS51384">
    <property type="entry name" value="FAD_FR"/>
    <property type="match status" value="1"/>
</dbReference>
<comment type="cofactor">
    <cofactor evidence="1">
        <name>FMN</name>
        <dbReference type="ChEBI" id="CHEBI:58210"/>
    </cofactor>
</comment>
<dbReference type="PANTHER" id="PTHR19384">
    <property type="entry name" value="NITRIC OXIDE SYNTHASE-RELATED"/>
    <property type="match status" value="1"/>
</dbReference>
<feature type="compositionally biased region" description="Basic and acidic residues" evidence="13">
    <location>
        <begin position="379"/>
        <end position="399"/>
    </location>
</feature>
<comment type="cofactor">
    <cofactor evidence="2">
        <name>FAD</name>
        <dbReference type="ChEBI" id="CHEBI:57692"/>
    </cofactor>
</comment>
<dbReference type="SUPFAM" id="SSF52218">
    <property type="entry name" value="Flavoproteins"/>
    <property type="match status" value="2"/>
</dbReference>
<dbReference type="EnsemblProtists" id="EOD34980">
    <property type="protein sequence ID" value="EOD34980"/>
    <property type="gene ID" value="EMIHUDRAFT_467493"/>
</dbReference>
<dbReference type="InterPro" id="IPR029039">
    <property type="entry name" value="Flavoprotein-like_sf"/>
</dbReference>
<dbReference type="Pfam" id="PF00258">
    <property type="entry name" value="Flavodoxin_1"/>
    <property type="match status" value="1"/>
</dbReference>
<dbReference type="GO" id="GO:0009086">
    <property type="term" value="P:methionine biosynthetic process"/>
    <property type="evidence" value="ECO:0007669"/>
    <property type="project" value="UniProtKB-KW"/>
</dbReference>
<proteinExistence type="predicted"/>
<dbReference type="InterPro" id="IPR008254">
    <property type="entry name" value="Flavodoxin/NO_synth"/>
</dbReference>
<dbReference type="AlphaFoldDB" id="A0A0D3KGU5"/>
<dbReference type="InterPro" id="IPR023173">
    <property type="entry name" value="NADPH_Cyt_P450_Rdtase_alpha"/>
</dbReference>
<evidence type="ECO:0000256" key="10">
    <source>
        <dbReference type="ARBA" id="ARBA00023167"/>
    </source>
</evidence>
<organism evidence="16 17">
    <name type="scientific">Emiliania huxleyi (strain CCMP1516)</name>
    <dbReference type="NCBI Taxonomy" id="280463"/>
    <lineage>
        <taxon>Eukaryota</taxon>
        <taxon>Haptista</taxon>
        <taxon>Haptophyta</taxon>
        <taxon>Prymnesiophyceae</taxon>
        <taxon>Isochrysidales</taxon>
        <taxon>Noelaerhabdaceae</taxon>
        <taxon>Emiliania</taxon>
    </lineage>
</organism>
<dbReference type="Proteomes" id="UP000013827">
    <property type="component" value="Unassembled WGS sequence"/>
</dbReference>
<dbReference type="InterPro" id="IPR001709">
    <property type="entry name" value="Flavoprot_Pyr_Nucl_cyt_Rdtase"/>
</dbReference>
<keyword evidence="4" id="KW-0285">Flavoprotein</keyword>
<feature type="domain" description="FAD-binding FR-type" evidence="15">
    <location>
        <begin position="468"/>
        <end position="723"/>
    </location>
</feature>
<evidence type="ECO:0000259" key="15">
    <source>
        <dbReference type="PROSITE" id="PS51384"/>
    </source>
</evidence>
<keyword evidence="7" id="KW-0274">FAD</keyword>
<dbReference type="GeneID" id="17280251"/>
<evidence type="ECO:0000256" key="7">
    <source>
        <dbReference type="ARBA" id="ARBA00022827"/>
    </source>
</evidence>
<dbReference type="Pfam" id="PF00667">
    <property type="entry name" value="FAD_binding_1"/>
    <property type="match status" value="2"/>
</dbReference>
<dbReference type="GO" id="GO:0050660">
    <property type="term" value="F:flavin adenine dinucleotide binding"/>
    <property type="evidence" value="ECO:0007669"/>
    <property type="project" value="TreeGrafter"/>
</dbReference>
<dbReference type="InterPro" id="IPR039261">
    <property type="entry name" value="FNR_nucleotide-bd"/>
</dbReference>
<keyword evidence="9" id="KW-0560">Oxidoreductase</keyword>
<evidence type="ECO:0000256" key="8">
    <source>
        <dbReference type="ARBA" id="ARBA00022857"/>
    </source>
</evidence>
<dbReference type="Gene3D" id="3.40.50.80">
    <property type="entry name" value="Nucleotide-binding domain of ferredoxin-NADP reductase (FNR) module"/>
    <property type="match status" value="1"/>
</dbReference>
<dbReference type="HOGENOM" id="CLU_321459_0_0_1"/>
<evidence type="ECO:0000256" key="1">
    <source>
        <dbReference type="ARBA" id="ARBA00001917"/>
    </source>
</evidence>
<keyword evidence="10" id="KW-0486">Methionine biosynthesis</keyword>
<dbReference type="InterPro" id="IPR001433">
    <property type="entry name" value="OxRdtase_FAD/NAD-bd"/>
</dbReference>
<keyword evidence="6" id="KW-0949">S-adenosyl-L-methionine</keyword>
<dbReference type="OMA" id="TPRYYSV"/>
<dbReference type="Gene3D" id="2.40.30.10">
    <property type="entry name" value="Translation factors"/>
    <property type="match status" value="1"/>
</dbReference>
<evidence type="ECO:0000256" key="6">
    <source>
        <dbReference type="ARBA" id="ARBA00022691"/>
    </source>
</evidence>
<keyword evidence="5" id="KW-0288">FMN</keyword>
<evidence type="ECO:0000256" key="12">
    <source>
        <dbReference type="ARBA" id="ARBA00040659"/>
    </source>
</evidence>
<dbReference type="InterPro" id="IPR017938">
    <property type="entry name" value="Riboflavin_synthase-like_b-brl"/>
</dbReference>
<dbReference type="KEGG" id="ehx:EMIHUDRAFT_467493"/>
<keyword evidence="3" id="KW-0028">Amino-acid biosynthesis</keyword>
<feature type="domain" description="Flavodoxin-like" evidence="14">
    <location>
        <begin position="63"/>
        <end position="250"/>
    </location>
</feature>
<feature type="region of interest" description="Disordered" evidence="13">
    <location>
        <begin position="422"/>
        <end position="468"/>
    </location>
</feature>
<dbReference type="PROSITE" id="PS50902">
    <property type="entry name" value="FLAVODOXIN_LIKE"/>
    <property type="match status" value="1"/>
</dbReference>
<keyword evidence="17" id="KW-1185">Reference proteome</keyword>
<dbReference type="STRING" id="2903.R1F7T8"/>
<feature type="compositionally biased region" description="Low complexity" evidence="13">
    <location>
        <begin position="422"/>
        <end position="456"/>
    </location>
</feature>
<dbReference type="Gene3D" id="1.20.990.10">
    <property type="entry name" value="NADPH-cytochrome p450 Reductase, Chain A, domain 3"/>
    <property type="match status" value="1"/>
</dbReference>
<dbReference type="PaxDb" id="2903-EOD34980"/>
<evidence type="ECO:0000256" key="13">
    <source>
        <dbReference type="SAM" id="MobiDB-lite"/>
    </source>
</evidence>
<accession>A0A0D3KGU5</accession>
<dbReference type="EC" id="1.16.1.8" evidence="11"/>
<dbReference type="Pfam" id="PF00175">
    <property type="entry name" value="NAD_binding_1"/>
    <property type="match status" value="1"/>
</dbReference>
<dbReference type="SUPFAM" id="SSF63380">
    <property type="entry name" value="Riboflavin synthase domain-like"/>
    <property type="match status" value="1"/>
</dbReference>
<dbReference type="eggNOG" id="KOG1158">
    <property type="taxonomic scope" value="Eukaryota"/>
</dbReference>
<dbReference type="PANTHER" id="PTHR19384:SF84">
    <property type="entry name" value="METHIONINE SYNTHASE REDUCTASE"/>
    <property type="match status" value="1"/>
</dbReference>
<reference evidence="16" key="2">
    <citation type="submission" date="2024-10" db="UniProtKB">
        <authorList>
            <consortium name="EnsemblProtists"/>
        </authorList>
    </citation>
    <scope>IDENTIFICATION</scope>
</reference>
<dbReference type="InterPro" id="IPR001094">
    <property type="entry name" value="Flavdoxin-like"/>
</dbReference>
<dbReference type="GO" id="GO:0030586">
    <property type="term" value="F:[methionine synthase] reductase (NADPH) activity"/>
    <property type="evidence" value="ECO:0007669"/>
    <property type="project" value="UniProtKB-EC"/>
</dbReference>
<evidence type="ECO:0000256" key="5">
    <source>
        <dbReference type="ARBA" id="ARBA00022643"/>
    </source>
</evidence>
<keyword evidence="8" id="KW-0521">NADP</keyword>
<reference evidence="17" key="1">
    <citation type="journal article" date="2013" name="Nature">
        <title>Pan genome of the phytoplankton Emiliania underpins its global distribution.</title>
        <authorList>
            <person name="Read B.A."/>
            <person name="Kegel J."/>
            <person name="Klute M.J."/>
            <person name="Kuo A."/>
            <person name="Lefebvre S.C."/>
            <person name="Maumus F."/>
            <person name="Mayer C."/>
            <person name="Miller J."/>
            <person name="Monier A."/>
            <person name="Salamov A."/>
            <person name="Young J."/>
            <person name="Aguilar M."/>
            <person name="Claverie J.M."/>
            <person name="Frickenhaus S."/>
            <person name="Gonzalez K."/>
            <person name="Herman E.K."/>
            <person name="Lin Y.C."/>
            <person name="Napier J."/>
            <person name="Ogata H."/>
            <person name="Sarno A.F."/>
            <person name="Shmutz J."/>
            <person name="Schroeder D."/>
            <person name="de Vargas C."/>
            <person name="Verret F."/>
            <person name="von Dassow P."/>
            <person name="Valentin K."/>
            <person name="Van de Peer Y."/>
            <person name="Wheeler G."/>
            <person name="Dacks J.B."/>
            <person name="Delwiche C.F."/>
            <person name="Dyhrman S.T."/>
            <person name="Glockner G."/>
            <person name="John U."/>
            <person name="Richards T."/>
            <person name="Worden A.Z."/>
            <person name="Zhang X."/>
            <person name="Grigoriev I.V."/>
            <person name="Allen A.E."/>
            <person name="Bidle K."/>
            <person name="Borodovsky M."/>
            <person name="Bowler C."/>
            <person name="Brownlee C."/>
            <person name="Cock J.M."/>
            <person name="Elias M."/>
            <person name="Gladyshev V.N."/>
            <person name="Groth M."/>
            <person name="Guda C."/>
            <person name="Hadaegh A."/>
            <person name="Iglesias-Rodriguez M.D."/>
            <person name="Jenkins J."/>
            <person name="Jones B.M."/>
            <person name="Lawson T."/>
            <person name="Leese F."/>
            <person name="Lindquist E."/>
            <person name="Lobanov A."/>
            <person name="Lomsadze A."/>
            <person name="Malik S.B."/>
            <person name="Marsh M.E."/>
            <person name="Mackinder L."/>
            <person name="Mock T."/>
            <person name="Mueller-Roeber B."/>
            <person name="Pagarete A."/>
            <person name="Parker M."/>
            <person name="Probert I."/>
            <person name="Quesneville H."/>
            <person name="Raines C."/>
            <person name="Rensing S.A."/>
            <person name="Riano-Pachon D.M."/>
            <person name="Richier S."/>
            <person name="Rokitta S."/>
            <person name="Shiraiwa Y."/>
            <person name="Soanes D.M."/>
            <person name="van der Giezen M."/>
            <person name="Wahlund T.M."/>
            <person name="Williams B."/>
            <person name="Wilson W."/>
            <person name="Wolfe G."/>
            <person name="Wurch L.L."/>
        </authorList>
    </citation>
    <scope>NUCLEOTIDE SEQUENCE</scope>
</reference>
<dbReference type="SUPFAM" id="SSF52343">
    <property type="entry name" value="Ferredoxin reductase-like, C-terminal NADP-linked domain"/>
    <property type="match status" value="1"/>
</dbReference>
<dbReference type="InterPro" id="IPR003097">
    <property type="entry name" value="CysJ-like_FAD-binding"/>
</dbReference>
<feature type="region of interest" description="Disordered" evidence="13">
    <location>
        <begin position="31"/>
        <end position="54"/>
    </location>
</feature>
<dbReference type="PRINTS" id="PR00369">
    <property type="entry name" value="FLAVODOXIN"/>
</dbReference>
<evidence type="ECO:0000313" key="16">
    <source>
        <dbReference type="EnsemblProtists" id="EOD34980"/>
    </source>
</evidence>
<dbReference type="InterPro" id="IPR017927">
    <property type="entry name" value="FAD-bd_FR_type"/>
</dbReference>
<evidence type="ECO:0000259" key="14">
    <source>
        <dbReference type="PROSITE" id="PS50902"/>
    </source>
</evidence>
<evidence type="ECO:0000256" key="11">
    <source>
        <dbReference type="ARBA" id="ARBA00039088"/>
    </source>
</evidence>
<dbReference type="GO" id="GO:0010181">
    <property type="term" value="F:FMN binding"/>
    <property type="evidence" value="ECO:0007669"/>
    <property type="project" value="InterPro"/>
</dbReference>
<evidence type="ECO:0000256" key="3">
    <source>
        <dbReference type="ARBA" id="ARBA00022605"/>
    </source>
</evidence>
<dbReference type="Gene3D" id="3.40.50.360">
    <property type="match status" value="2"/>
</dbReference>
<dbReference type="GO" id="GO:0050667">
    <property type="term" value="P:homocysteine metabolic process"/>
    <property type="evidence" value="ECO:0007669"/>
    <property type="project" value="TreeGrafter"/>
</dbReference>
<dbReference type="GO" id="GO:0005829">
    <property type="term" value="C:cytosol"/>
    <property type="evidence" value="ECO:0007669"/>
    <property type="project" value="TreeGrafter"/>
</dbReference>
<evidence type="ECO:0000313" key="17">
    <source>
        <dbReference type="Proteomes" id="UP000013827"/>
    </source>
</evidence>
<evidence type="ECO:0000256" key="4">
    <source>
        <dbReference type="ARBA" id="ARBA00022630"/>
    </source>
</evidence>
<feature type="region of interest" description="Disordered" evidence="13">
    <location>
        <begin position="363"/>
        <end position="400"/>
    </location>
</feature>
<name>A0A0D3KGU5_EMIH1</name>
<dbReference type="RefSeq" id="XP_005787409.1">
    <property type="nucleotide sequence ID" value="XM_005787352.1"/>
</dbReference>
<dbReference type="PRINTS" id="PR00371">
    <property type="entry name" value="FPNCR"/>
</dbReference>
<evidence type="ECO:0000256" key="9">
    <source>
        <dbReference type="ARBA" id="ARBA00023002"/>
    </source>
</evidence>
<evidence type="ECO:0000256" key="2">
    <source>
        <dbReference type="ARBA" id="ARBA00001974"/>
    </source>
</evidence>
<sequence>MDDAALAALLAKADSALASVATVTSVAASAPPPAAAPVAAPAPPPAAAAPEPVTQQKPVMQKLLILYGTQTGNSRGVAKELGAEAAAHGFEARVLGMEKWKELDFEQDKTPLVLVSSSTGNGDAPDNADKFYRFAKKRSTPPVFKGVPFAVCALGDSNYEQFCEARPPRGPDSRLQSCEGRTLGPRPHPATCAPQVGRQFDQHLERLGGNRFLKRCDVDGIEAHALKQVAPAQANRGAEQAAEAAPAKAAAKGAAPAAAPAVAPLRSLTVFHSGGLTEEIAELIKAEAAAASPAASVRLLAMAKFKPWLAELDAAAASAPQHAVFLCQTVENEQPPEEAGPLGDSNLLLDRQTTAAKDCNQVAQAVDRHASPTSAQIRRLSELGADRFHPRGEADDRTGNQEVQPWLAALRASLAAAAAAAANGGNGGRSTTANGTNGTNGANGANNSNGSNGARSAEPDPDAGAGPEKPLLARIVAARWLTASTESPTAGGRAGWQSGAAATAAAAVRRVLHLELDVSALPAGCALEPGDALAVVPQNDPTDVKELLPQLGVRAKQADTPLQLPDGFDAPMHLGGELTPRTALLERVDIGSTSSWPSPALLRLLLKHGEPANADAPRLALLLRQLASRPPLVDLLDALPPLAPRWYSLASSPLASPGRAHLCVSIAAYTATDAAGTRHLRRGVASHFLERTAAPLLKAGGAEEAAAAVPVFWREPSGHELRLPPSPATPVVVIGPGTGLAPFRAFLQHRRFAHARKRLGPCVVYFGCRSRADDFLYGEELEPMHAAGAPRWHTVRRAGAITLRTAFSREAPPATAGYWRGLRLNVDYVQDLLEEDGQRAGHLYVCGDGQSMASDVHAALRRIVEAPPRPSCTAAWALLAPLAEERLQGLAQEGRYCREIWN</sequence>